<keyword evidence="5" id="KW-1185">Reference proteome</keyword>
<dbReference type="Proteomes" id="UP001230188">
    <property type="component" value="Unassembled WGS sequence"/>
</dbReference>
<evidence type="ECO:0000313" key="4">
    <source>
        <dbReference type="EMBL" id="KAJ8603472.1"/>
    </source>
</evidence>
<dbReference type="GO" id="GO:0004792">
    <property type="term" value="F:thiosulfate-cyanide sulfurtransferase activity"/>
    <property type="evidence" value="ECO:0007669"/>
    <property type="project" value="TreeGrafter"/>
</dbReference>
<reference evidence="4" key="1">
    <citation type="submission" date="2023-01" db="EMBL/GenBank/DDBJ databases">
        <title>Metagenome sequencing of chrysophaentin producing Chrysophaeum taylorii.</title>
        <authorList>
            <person name="Davison J."/>
            <person name="Bewley C."/>
        </authorList>
    </citation>
    <scope>NUCLEOTIDE SEQUENCE</scope>
    <source>
        <strain evidence="4">NIES-1699</strain>
    </source>
</reference>
<dbReference type="SUPFAM" id="SSF52821">
    <property type="entry name" value="Rhodanese/Cell cycle control phosphatase"/>
    <property type="match status" value="2"/>
</dbReference>
<dbReference type="PROSITE" id="PS50206">
    <property type="entry name" value="RHODANESE_3"/>
    <property type="match status" value="2"/>
</dbReference>
<dbReference type="InterPro" id="IPR036873">
    <property type="entry name" value="Rhodanese-like_dom_sf"/>
</dbReference>
<dbReference type="InterPro" id="IPR045078">
    <property type="entry name" value="TST/MPST-like"/>
</dbReference>
<dbReference type="PANTHER" id="PTHR11364">
    <property type="entry name" value="THIOSULFATE SULFERTANSFERASE"/>
    <property type="match status" value="1"/>
</dbReference>
<dbReference type="CDD" id="cd01448">
    <property type="entry name" value="TST_Repeat_1"/>
    <property type="match status" value="1"/>
</dbReference>
<accession>A0AAD7UFV2</accession>
<dbReference type="EMBL" id="JAQMWT010000350">
    <property type="protein sequence ID" value="KAJ8603472.1"/>
    <property type="molecule type" value="Genomic_DNA"/>
</dbReference>
<evidence type="ECO:0000313" key="5">
    <source>
        <dbReference type="Proteomes" id="UP001230188"/>
    </source>
</evidence>
<dbReference type="CDD" id="cd01449">
    <property type="entry name" value="TST_Repeat_2"/>
    <property type="match status" value="1"/>
</dbReference>
<dbReference type="Pfam" id="PF00581">
    <property type="entry name" value="Rhodanese"/>
    <property type="match status" value="2"/>
</dbReference>
<evidence type="ECO:0000256" key="2">
    <source>
        <dbReference type="ARBA" id="ARBA00022737"/>
    </source>
</evidence>
<name>A0AAD7UFV2_9STRA</name>
<gene>
    <name evidence="4" type="ORF">CTAYLR_005109</name>
</gene>
<proteinExistence type="predicted"/>
<keyword evidence="2" id="KW-0677">Repeat</keyword>
<comment type="caution">
    <text evidence="4">The sequence shown here is derived from an EMBL/GenBank/DDBJ whole genome shotgun (WGS) entry which is preliminary data.</text>
</comment>
<dbReference type="Gene3D" id="3.40.250.10">
    <property type="entry name" value="Rhodanese-like domain"/>
    <property type="match status" value="2"/>
</dbReference>
<keyword evidence="1" id="KW-0808">Transferase</keyword>
<protein>
    <recommendedName>
        <fullName evidence="3">Rhodanese domain-containing protein</fullName>
    </recommendedName>
</protein>
<organism evidence="4 5">
    <name type="scientific">Chrysophaeum taylorii</name>
    <dbReference type="NCBI Taxonomy" id="2483200"/>
    <lineage>
        <taxon>Eukaryota</taxon>
        <taxon>Sar</taxon>
        <taxon>Stramenopiles</taxon>
        <taxon>Ochrophyta</taxon>
        <taxon>Pelagophyceae</taxon>
        <taxon>Pelagomonadales</taxon>
        <taxon>Pelagomonadaceae</taxon>
        <taxon>Chrysophaeum</taxon>
    </lineage>
</organism>
<dbReference type="SMART" id="SM00450">
    <property type="entry name" value="RHOD"/>
    <property type="match status" value="2"/>
</dbReference>
<dbReference type="InterPro" id="IPR001763">
    <property type="entry name" value="Rhodanese-like_dom"/>
</dbReference>
<feature type="domain" description="Rhodanese" evidence="3">
    <location>
        <begin position="159"/>
        <end position="285"/>
    </location>
</feature>
<evidence type="ECO:0000259" key="3">
    <source>
        <dbReference type="PROSITE" id="PS50206"/>
    </source>
</evidence>
<dbReference type="PANTHER" id="PTHR11364:SF27">
    <property type="entry name" value="SULFURTRANSFERASE"/>
    <property type="match status" value="1"/>
</dbReference>
<evidence type="ECO:0000256" key="1">
    <source>
        <dbReference type="ARBA" id="ARBA00022679"/>
    </source>
</evidence>
<sequence>MRGLVTTSWLAEHLRQVSVVDASWSLPGSPFEAKVAEAFAASRIPGARFWDQDKWSDESASIAPHNIPTKPQFLEAARGLRPPVVVYDQFGIFSSPKLWFTLRYYGVAAAVLDGGLPAWVAAGYDLEYGPPTPPGSEVLAASVQGKQWRLGDVRGWLDDRREKKLVDARSKQRFDGAVPDPRGLRSGHIPGSLNLPFTDLLDPVPNPENLPGGRWRGAKLKSDEALCDLFSNIGVSRGDPVAVTCGSGMTAGHIALALHRIGTDDIALYDGSWTEYAQTEDLPVSTTP</sequence>
<dbReference type="AlphaFoldDB" id="A0AAD7UFV2"/>
<feature type="domain" description="Rhodanese" evidence="3">
    <location>
        <begin position="13"/>
        <end position="128"/>
    </location>
</feature>